<protein>
    <recommendedName>
        <fullName evidence="2">Myb-like domain-containing protein</fullName>
    </recommendedName>
</protein>
<dbReference type="InterPro" id="IPR001005">
    <property type="entry name" value="SANT/Myb"/>
</dbReference>
<dbReference type="SUPFAM" id="SSF46689">
    <property type="entry name" value="Homeodomain-like"/>
    <property type="match status" value="1"/>
</dbReference>
<evidence type="ECO:0000259" key="2">
    <source>
        <dbReference type="PROSITE" id="PS50090"/>
    </source>
</evidence>
<gene>
    <name evidence="3" type="ORF">CCHL11_08230</name>
</gene>
<keyword evidence="4" id="KW-1185">Reference proteome</keyword>
<feature type="compositionally biased region" description="Basic and acidic residues" evidence="1">
    <location>
        <begin position="217"/>
        <end position="243"/>
    </location>
</feature>
<feature type="region of interest" description="Disordered" evidence="1">
    <location>
        <begin position="1"/>
        <end position="20"/>
    </location>
</feature>
<comment type="caution">
    <text evidence="3">The sequence shown here is derived from an EMBL/GenBank/DDBJ whole genome shotgun (WGS) entry which is preliminary data.</text>
</comment>
<feature type="compositionally biased region" description="Low complexity" evidence="1">
    <location>
        <begin position="61"/>
        <end position="79"/>
    </location>
</feature>
<dbReference type="Proteomes" id="UP000186583">
    <property type="component" value="Unassembled WGS sequence"/>
</dbReference>
<evidence type="ECO:0000313" key="3">
    <source>
        <dbReference type="EMBL" id="OLN84431.1"/>
    </source>
</evidence>
<accession>A0A1Q8RJF0</accession>
<feature type="compositionally biased region" description="Low complexity" evidence="1">
    <location>
        <begin position="102"/>
        <end position="128"/>
    </location>
</feature>
<organism evidence="3 4">
    <name type="scientific">Colletotrichum chlorophyti</name>
    <dbReference type="NCBI Taxonomy" id="708187"/>
    <lineage>
        <taxon>Eukaryota</taxon>
        <taxon>Fungi</taxon>
        <taxon>Dikarya</taxon>
        <taxon>Ascomycota</taxon>
        <taxon>Pezizomycotina</taxon>
        <taxon>Sordariomycetes</taxon>
        <taxon>Hypocreomycetidae</taxon>
        <taxon>Glomerellales</taxon>
        <taxon>Glomerellaceae</taxon>
        <taxon>Colletotrichum</taxon>
    </lineage>
</organism>
<dbReference type="EMBL" id="MPGH01000189">
    <property type="protein sequence ID" value="OLN84431.1"/>
    <property type="molecule type" value="Genomic_DNA"/>
</dbReference>
<feature type="compositionally biased region" description="Acidic residues" evidence="1">
    <location>
        <begin position="293"/>
        <end position="309"/>
    </location>
</feature>
<feature type="domain" description="Myb-like" evidence="2">
    <location>
        <begin position="153"/>
        <end position="201"/>
    </location>
</feature>
<dbReference type="OrthoDB" id="5154006at2759"/>
<sequence length="469" mass="50196">MGRNKAKAGASNHGVTVVKDSDGTSSLTAIAVDSDSDTSSTVTLVDLFPGLAAIEIDDTGGDASAESTSATTGSAVSTSDESRELSPKRRRRERKMKDKAADTAGEATTSSAEASNAEAASSDASAGEVATTTSGETSSNDASTTEDAFSKSAQSLVQGKWTPSEDALIISMKEGGETWASIGNAINKGKNEVKKRWHVVKAHNANSAESAGDVQTGDERQDDGKKPEDKKVEDEAEPETRRTKADKKQKKKGKSVEKPAEITTSAKTKQKKNKVEKHVPKPPSPTSSSSSSSEEEEEEEEEEEDDDDDARSSYRERLNLLRDTSASDSASSATSGDEADSPGYYERELTRQERYIRRHVHPALYPPLAAALAPGEVDRQQRRDDAVLASIVSKREATKWLEMQANFCNVTGRMVPLHLIKARCEAEEDRGRAAGVRSWADSVVGGEDMLDPNVGGDDVPEDALIGDED</sequence>
<dbReference type="CDD" id="cd00167">
    <property type="entry name" value="SANT"/>
    <property type="match status" value="1"/>
</dbReference>
<feature type="compositionally biased region" description="Polar residues" evidence="1">
    <location>
        <begin position="130"/>
        <end position="157"/>
    </location>
</feature>
<evidence type="ECO:0000256" key="1">
    <source>
        <dbReference type="SAM" id="MobiDB-lite"/>
    </source>
</evidence>
<evidence type="ECO:0000313" key="4">
    <source>
        <dbReference type="Proteomes" id="UP000186583"/>
    </source>
</evidence>
<dbReference type="InterPro" id="IPR009057">
    <property type="entry name" value="Homeodomain-like_sf"/>
</dbReference>
<proteinExistence type="predicted"/>
<dbReference type="AlphaFoldDB" id="A0A1Q8RJF0"/>
<feature type="region of interest" description="Disordered" evidence="1">
    <location>
        <begin position="59"/>
        <end position="164"/>
    </location>
</feature>
<feature type="region of interest" description="Disordered" evidence="1">
    <location>
        <begin position="200"/>
        <end position="346"/>
    </location>
</feature>
<name>A0A1Q8RJF0_9PEZI</name>
<feature type="compositionally biased region" description="Low complexity" evidence="1">
    <location>
        <begin position="323"/>
        <end position="336"/>
    </location>
</feature>
<feature type="compositionally biased region" description="Basic and acidic residues" evidence="1">
    <location>
        <begin position="310"/>
        <end position="320"/>
    </location>
</feature>
<feature type="compositionally biased region" description="Acidic residues" evidence="1">
    <location>
        <begin position="458"/>
        <end position="469"/>
    </location>
</feature>
<feature type="region of interest" description="Disordered" evidence="1">
    <location>
        <begin position="447"/>
        <end position="469"/>
    </location>
</feature>
<feature type="compositionally biased region" description="Basic residues" evidence="1">
    <location>
        <begin position="244"/>
        <end position="253"/>
    </location>
</feature>
<dbReference type="PROSITE" id="PS50090">
    <property type="entry name" value="MYB_LIKE"/>
    <property type="match status" value="1"/>
</dbReference>
<reference evidence="3 4" key="1">
    <citation type="submission" date="2016-11" db="EMBL/GenBank/DDBJ databases">
        <title>Draft Genome Assembly of Colletotrichum chlorophyti a pathogen of herbaceous plants.</title>
        <authorList>
            <person name="Gan P."/>
            <person name="Narusaka M."/>
            <person name="Tsushima A."/>
            <person name="Narusaka Y."/>
            <person name="Takano Y."/>
            <person name="Shirasu K."/>
        </authorList>
    </citation>
    <scope>NUCLEOTIDE SEQUENCE [LARGE SCALE GENOMIC DNA]</scope>
    <source>
        <strain evidence="3 4">NTL11</strain>
    </source>
</reference>